<proteinExistence type="predicted"/>
<dbReference type="AlphaFoldDB" id="A0A6I4YUH6"/>
<comment type="caution">
    <text evidence="1">The sequence shown here is derived from an EMBL/GenBank/DDBJ whole genome shotgun (WGS) entry which is preliminary data.</text>
</comment>
<keyword evidence="2" id="KW-1185">Reference proteome</keyword>
<evidence type="ECO:0000313" key="1">
    <source>
        <dbReference type="EMBL" id="MXV21285.1"/>
    </source>
</evidence>
<sequence length="133" mass="15204">MKSYWDEFGMDYAVDVMQGGFELTFHAVQPDEPVPLPPARLYPVRAARRRQHLPALQARLTPSRQHLLLELWHRSPRPGDHFSLDDAGRLHLRFDLFEQLGRLSARSRAAAIWNAIRPAPAAPYRLSPTRGTS</sequence>
<dbReference type="Proteomes" id="UP000430519">
    <property type="component" value="Unassembled WGS sequence"/>
</dbReference>
<protein>
    <submittedName>
        <fullName evidence="1">Uncharacterized protein</fullName>
    </submittedName>
</protein>
<gene>
    <name evidence="1" type="ORF">GLX28_16790</name>
</gene>
<evidence type="ECO:0000313" key="2">
    <source>
        <dbReference type="Proteomes" id="UP000430519"/>
    </source>
</evidence>
<accession>A0A6I4YUH6</accession>
<organism evidence="1 2">
    <name type="scientific">Deinococcus xianganensis</name>
    <dbReference type="NCBI Taxonomy" id="1507289"/>
    <lineage>
        <taxon>Bacteria</taxon>
        <taxon>Thermotogati</taxon>
        <taxon>Deinococcota</taxon>
        <taxon>Deinococci</taxon>
        <taxon>Deinococcales</taxon>
        <taxon>Deinococcaceae</taxon>
        <taxon>Deinococcus</taxon>
    </lineage>
</organism>
<reference evidence="1 2" key="1">
    <citation type="submission" date="2019-11" db="EMBL/GenBank/DDBJ databases">
        <title>Genome sequence of Deinococcus xianganensis Y35, AI-2 producing algicidal bacterium, isolated from lake water.</title>
        <authorList>
            <person name="Li Y."/>
        </authorList>
    </citation>
    <scope>NUCLEOTIDE SEQUENCE [LARGE SCALE GENOMIC DNA]</scope>
    <source>
        <strain evidence="1 2">Y35</strain>
    </source>
</reference>
<name>A0A6I4YUH6_9DEIO</name>
<dbReference type="EMBL" id="WVHK01000084">
    <property type="protein sequence ID" value="MXV21285.1"/>
    <property type="molecule type" value="Genomic_DNA"/>
</dbReference>
<dbReference type="RefSeq" id="WP_160981448.1">
    <property type="nucleotide sequence ID" value="NZ_WVHK01000084.1"/>
</dbReference>